<sequence length="634" mass="74588">MSSIEELMSKLDISGDKTNLTMIEGPNQEKSYWFQDTAGDEAHKCVRKGLLKFINEIEIEEATNKYRRSPLSKRGLIEDVLRMNYPLDECKFTKNEHYQSALKLADEKFFPCRDCNFNPVHFCDLRRYDWNLSVSACEPWLSSDKTDKILNMYMEIGRINNKNKSFKNLYTPIFVDARKEIHKIKSNYEYHETKNNYIYDIRAFSRAHMYEVTGDPKVRFVYGCPKNHILAEAMYYWPLMDFMQQHRRNTPMLWGYESLLGGFNALVSEAPVYKFGTQILQLDWSKFDKRYSFDLWKDIHELIGSHHDMAWYVETMGYPMGKKPYKAEQDIRMKRLWDWVYLNYTNGPIRIPNGALLRRNYCGMASGIFGTQIVDSIGNFTILTALLSELNIKMTSNTFIKVMGDDSYIVLPRTEYTDEELIFAIKDLAWKRYRMELNDEKSKISDSFNGSQVLGYSYASGYPARPKDELISKLLYPERDPEDWSKIMSRCLGLAWAAAGQYPDFHKACNEIFDHLKSLNVKPSLGQYKKTMKFRIPENEIKDDLSTFPSIGLIRARVSSNPPSADRVNFMPTNWFKHTAMKWRLCRKNHRKFYPIEGYDERFEEQQKSYKFVKRVPPSEEHLDKEALLARHCL</sequence>
<dbReference type="GO" id="GO:0006351">
    <property type="term" value="P:DNA-templated transcription"/>
    <property type="evidence" value="ECO:0007669"/>
    <property type="project" value="InterPro"/>
</dbReference>
<evidence type="ECO:0000259" key="1">
    <source>
        <dbReference type="Pfam" id="PF00680"/>
    </source>
</evidence>
<name>A0A8J9S3I3_9ZZZZ</name>
<dbReference type="InterPro" id="IPR001205">
    <property type="entry name" value="RNA-dir_pol_C"/>
</dbReference>
<dbReference type="GO" id="GO:0003968">
    <property type="term" value="F:RNA-directed RNA polymerase activity"/>
    <property type="evidence" value="ECO:0007669"/>
    <property type="project" value="InterPro"/>
</dbReference>
<dbReference type="GO" id="GO:0003723">
    <property type="term" value="F:RNA binding"/>
    <property type="evidence" value="ECO:0007669"/>
    <property type="project" value="InterPro"/>
</dbReference>
<evidence type="ECO:0000313" key="2">
    <source>
        <dbReference type="EMBL" id="BDC16245.1"/>
    </source>
</evidence>
<dbReference type="SUPFAM" id="SSF56672">
    <property type="entry name" value="DNA/RNA polymerases"/>
    <property type="match status" value="1"/>
</dbReference>
<dbReference type="Pfam" id="PF00680">
    <property type="entry name" value="RdRP_1"/>
    <property type="match status" value="1"/>
</dbReference>
<protein>
    <submittedName>
        <fullName evidence="2">RdRp</fullName>
    </submittedName>
</protein>
<feature type="domain" description="RNA-directed RNA polymerase C-terminal" evidence="1">
    <location>
        <begin position="210"/>
        <end position="478"/>
    </location>
</feature>
<dbReference type="EMBL" id="LC651643">
    <property type="protein sequence ID" value="BDC16245.1"/>
    <property type="molecule type" value="Genomic_RNA"/>
</dbReference>
<dbReference type="InterPro" id="IPR043502">
    <property type="entry name" value="DNA/RNA_pol_sf"/>
</dbReference>
<dbReference type="AlphaFoldDB" id="A0A8J9S3I3"/>
<reference evidence="2" key="1">
    <citation type="submission" date="2021-09" db="EMBL/GenBank/DDBJ databases">
        <title>RNA virosphere in a marine zooplankton community in the subtropical western North Pacific.</title>
        <authorList>
            <person name="Hirai J."/>
            <person name="Urayama S."/>
            <person name="Takaki Y."/>
            <person name="Hirai M."/>
            <person name="Nagasaki K."/>
            <person name="Nunoura T."/>
        </authorList>
    </citation>
    <scope>NUCLEOTIDE SEQUENCE</scope>
    <source>
        <strain evidence="2">2021-JH09</strain>
    </source>
</reference>
<organism evidence="2">
    <name type="scientific">viral metagenome</name>
    <dbReference type="NCBI Taxonomy" id="1070528"/>
    <lineage>
        <taxon>unclassified sequences</taxon>
        <taxon>metagenomes</taxon>
        <taxon>organismal metagenomes</taxon>
    </lineage>
</organism>
<proteinExistence type="predicted"/>
<accession>A0A8J9S3I3</accession>